<evidence type="ECO:0000313" key="3">
    <source>
        <dbReference type="Proteomes" id="UP001058974"/>
    </source>
</evidence>
<reference evidence="2 3" key="1">
    <citation type="journal article" date="2022" name="Nat. Genet.">
        <title>Improved pea reference genome and pan-genome highlight genomic features and evolutionary characteristics.</title>
        <authorList>
            <person name="Yang T."/>
            <person name="Liu R."/>
            <person name="Luo Y."/>
            <person name="Hu S."/>
            <person name="Wang D."/>
            <person name="Wang C."/>
            <person name="Pandey M.K."/>
            <person name="Ge S."/>
            <person name="Xu Q."/>
            <person name="Li N."/>
            <person name="Li G."/>
            <person name="Huang Y."/>
            <person name="Saxena R.K."/>
            <person name="Ji Y."/>
            <person name="Li M."/>
            <person name="Yan X."/>
            <person name="He Y."/>
            <person name="Liu Y."/>
            <person name="Wang X."/>
            <person name="Xiang C."/>
            <person name="Varshney R.K."/>
            <person name="Ding H."/>
            <person name="Gao S."/>
            <person name="Zong X."/>
        </authorList>
    </citation>
    <scope>NUCLEOTIDE SEQUENCE [LARGE SCALE GENOMIC DNA]</scope>
    <source>
        <strain evidence="2 3">cv. Zhongwan 6</strain>
    </source>
</reference>
<accession>A0A9D5API5</accession>
<gene>
    <name evidence="2" type="ORF">KIW84_041614</name>
</gene>
<evidence type="ECO:0000313" key="2">
    <source>
        <dbReference type="EMBL" id="KAI5416648.1"/>
    </source>
</evidence>
<organism evidence="2 3">
    <name type="scientific">Pisum sativum</name>
    <name type="common">Garden pea</name>
    <name type="synonym">Lathyrus oleraceus</name>
    <dbReference type="NCBI Taxonomy" id="3888"/>
    <lineage>
        <taxon>Eukaryota</taxon>
        <taxon>Viridiplantae</taxon>
        <taxon>Streptophyta</taxon>
        <taxon>Embryophyta</taxon>
        <taxon>Tracheophyta</taxon>
        <taxon>Spermatophyta</taxon>
        <taxon>Magnoliopsida</taxon>
        <taxon>eudicotyledons</taxon>
        <taxon>Gunneridae</taxon>
        <taxon>Pentapetalae</taxon>
        <taxon>rosids</taxon>
        <taxon>fabids</taxon>
        <taxon>Fabales</taxon>
        <taxon>Fabaceae</taxon>
        <taxon>Papilionoideae</taxon>
        <taxon>50 kb inversion clade</taxon>
        <taxon>NPAAA clade</taxon>
        <taxon>Hologalegina</taxon>
        <taxon>IRL clade</taxon>
        <taxon>Fabeae</taxon>
        <taxon>Lathyrus</taxon>
    </lineage>
</organism>
<feature type="region of interest" description="Disordered" evidence="1">
    <location>
        <begin position="82"/>
        <end position="119"/>
    </location>
</feature>
<proteinExistence type="predicted"/>
<dbReference type="EMBL" id="JAMSHJ010000004">
    <property type="protein sequence ID" value="KAI5416648.1"/>
    <property type="molecule type" value="Genomic_DNA"/>
</dbReference>
<comment type="caution">
    <text evidence="2">The sequence shown here is derived from an EMBL/GenBank/DDBJ whole genome shotgun (WGS) entry which is preliminary data.</text>
</comment>
<dbReference type="Proteomes" id="UP001058974">
    <property type="component" value="Chromosome 4"/>
</dbReference>
<name>A0A9D5API5_PEA</name>
<evidence type="ECO:0000256" key="1">
    <source>
        <dbReference type="SAM" id="MobiDB-lite"/>
    </source>
</evidence>
<dbReference type="AlphaFoldDB" id="A0A9D5API5"/>
<sequence length="119" mass="13197">MDAGITDRGYHHGTTTRFSMQPQDVDLNSALQFGNTAFLLQKLLMSAPPNLQDIPKLDEWNKANHVLLLNVTNIVNLQTATADEAGGRANRLDRSSKGATSPDAKMKQDMKQRRCSMKL</sequence>
<keyword evidence="3" id="KW-1185">Reference proteome</keyword>
<protein>
    <submittedName>
        <fullName evidence="2">Uncharacterized protein</fullName>
    </submittedName>
</protein>
<dbReference type="Gramene" id="Psat04G0161400-T1">
    <property type="protein sequence ID" value="KAI5416648.1"/>
    <property type="gene ID" value="KIW84_041614"/>
</dbReference>